<feature type="domain" description="Globin" evidence="2">
    <location>
        <begin position="34"/>
        <end position="167"/>
    </location>
</feature>
<dbReference type="CDD" id="cd01040">
    <property type="entry name" value="Mb-like"/>
    <property type="match status" value="1"/>
</dbReference>
<keyword evidence="1" id="KW-0408">Iron</keyword>
<dbReference type="Gene3D" id="1.10.490.10">
    <property type="entry name" value="Globins"/>
    <property type="match status" value="1"/>
</dbReference>
<evidence type="ECO:0000313" key="3">
    <source>
        <dbReference type="EMBL" id="MBD8525823.1"/>
    </source>
</evidence>
<keyword evidence="4" id="KW-1185">Reference proteome</keyword>
<dbReference type="SUPFAM" id="SSF46458">
    <property type="entry name" value="Globin-like"/>
    <property type="match status" value="1"/>
</dbReference>
<keyword evidence="1" id="KW-0561">Oxygen transport</keyword>
<dbReference type="InterPro" id="IPR009050">
    <property type="entry name" value="Globin-like_sf"/>
</dbReference>
<keyword evidence="1" id="KW-0349">Heme</keyword>
<dbReference type="GO" id="GO:0005344">
    <property type="term" value="F:oxygen carrier activity"/>
    <property type="evidence" value="ECO:0007669"/>
    <property type="project" value="UniProtKB-KW"/>
</dbReference>
<comment type="caution">
    <text evidence="3">The sequence shown here is derived from an EMBL/GenBank/DDBJ whole genome shotgun (WGS) entry which is preliminary data.</text>
</comment>
<comment type="similarity">
    <text evidence="1">Belongs to the globin family.</text>
</comment>
<dbReference type="AlphaFoldDB" id="A0AAW3ZIJ6"/>
<evidence type="ECO:0000256" key="1">
    <source>
        <dbReference type="RuleBase" id="RU000356"/>
    </source>
</evidence>
<sequence>MSDNLPAVQVWTRLSRAHALTVEWLQAVPHWRATMVDADVADTVQRSWRRLRSREGRIARAFYRHMFERRPEYRQHFQRDMAEQEMMFLQMVCLVLNSYEYGGSLNFVLGALGRRHLEAGVAPAHLIELSDFLLAALNEVEPLPAEEQQAWRSILDDLGQRMLPAATQGPATTG</sequence>
<dbReference type="GO" id="GO:0020037">
    <property type="term" value="F:heme binding"/>
    <property type="evidence" value="ECO:0007669"/>
    <property type="project" value="InterPro"/>
</dbReference>
<dbReference type="Proteomes" id="UP000613768">
    <property type="component" value="Unassembled WGS sequence"/>
</dbReference>
<dbReference type="RefSeq" id="WP_192029244.1">
    <property type="nucleotide sequence ID" value="NZ_JACYTR010000013.1"/>
</dbReference>
<name>A0AAW3ZIJ6_9GAMM</name>
<dbReference type="PROSITE" id="PS01033">
    <property type="entry name" value="GLOBIN"/>
    <property type="match status" value="1"/>
</dbReference>
<evidence type="ECO:0000259" key="2">
    <source>
        <dbReference type="PROSITE" id="PS01033"/>
    </source>
</evidence>
<accession>A0AAW3ZIJ6</accession>
<organism evidence="3 4">
    <name type="scientific">Pseudomarimonas arenosa</name>
    <dbReference type="NCBI Taxonomy" id="2774145"/>
    <lineage>
        <taxon>Bacteria</taxon>
        <taxon>Pseudomonadati</taxon>
        <taxon>Pseudomonadota</taxon>
        <taxon>Gammaproteobacteria</taxon>
        <taxon>Lysobacterales</taxon>
        <taxon>Lysobacteraceae</taxon>
        <taxon>Pseudomarimonas</taxon>
    </lineage>
</organism>
<gene>
    <name evidence="3" type="ORF">IFO71_08710</name>
</gene>
<keyword evidence="1" id="KW-0479">Metal-binding</keyword>
<dbReference type="EMBL" id="JACYTR010000013">
    <property type="protein sequence ID" value="MBD8525823.1"/>
    <property type="molecule type" value="Genomic_DNA"/>
</dbReference>
<evidence type="ECO:0000313" key="4">
    <source>
        <dbReference type="Proteomes" id="UP000613768"/>
    </source>
</evidence>
<dbReference type="Pfam" id="PF00042">
    <property type="entry name" value="Globin"/>
    <property type="match status" value="1"/>
</dbReference>
<protein>
    <submittedName>
        <fullName evidence="3">Globin</fullName>
    </submittedName>
</protein>
<reference evidence="3 4" key="1">
    <citation type="submission" date="2020-09" db="EMBL/GenBank/DDBJ databases">
        <title>Pseudoxanthomonas sp. CAU 1598 isolated from sand of Yaerae Beach.</title>
        <authorList>
            <person name="Kim W."/>
        </authorList>
    </citation>
    <scope>NUCLEOTIDE SEQUENCE [LARGE SCALE GENOMIC DNA]</scope>
    <source>
        <strain evidence="3 4">CAU 1598</strain>
    </source>
</reference>
<keyword evidence="1" id="KW-0813">Transport</keyword>
<dbReference type="InterPro" id="IPR000971">
    <property type="entry name" value="Globin"/>
</dbReference>
<dbReference type="GO" id="GO:0019825">
    <property type="term" value="F:oxygen binding"/>
    <property type="evidence" value="ECO:0007669"/>
    <property type="project" value="InterPro"/>
</dbReference>
<dbReference type="InterPro" id="IPR044399">
    <property type="entry name" value="Mb-like_M"/>
</dbReference>
<dbReference type="InterPro" id="IPR012292">
    <property type="entry name" value="Globin/Proto"/>
</dbReference>
<proteinExistence type="inferred from homology"/>